<dbReference type="InParanoid" id="V4U3P7"/>
<reference evidence="2 3" key="1">
    <citation type="submission" date="2013-10" db="EMBL/GenBank/DDBJ databases">
        <authorList>
            <consortium name="International Citrus Genome Consortium"/>
            <person name="Jenkins J."/>
            <person name="Schmutz J."/>
            <person name="Prochnik S."/>
            <person name="Rokhsar D."/>
            <person name="Gmitter F."/>
            <person name="Ollitrault P."/>
            <person name="Machado M."/>
            <person name="Talon M."/>
            <person name="Wincker P."/>
            <person name="Jaillon O."/>
            <person name="Morgante M."/>
        </authorList>
    </citation>
    <scope>NUCLEOTIDE SEQUENCE</scope>
    <source>
        <strain evidence="3">cv. Clemenules</strain>
    </source>
</reference>
<dbReference type="AlphaFoldDB" id="V4U3P7"/>
<dbReference type="KEGG" id="cic:CICLE_v10007210mg"/>
<evidence type="ECO:0000313" key="3">
    <source>
        <dbReference type="Proteomes" id="UP000030687"/>
    </source>
</evidence>
<proteinExistence type="predicted"/>
<feature type="transmembrane region" description="Helical" evidence="1">
    <location>
        <begin position="45"/>
        <end position="69"/>
    </location>
</feature>
<keyword evidence="1" id="KW-0472">Membrane</keyword>
<evidence type="ECO:0000313" key="2">
    <source>
        <dbReference type="EMBL" id="ESR33849.1"/>
    </source>
</evidence>
<evidence type="ECO:0000256" key="1">
    <source>
        <dbReference type="SAM" id="Phobius"/>
    </source>
</evidence>
<sequence>MGMSYYGLGFSNSASIFYSKVIGIFSLFQIISALHGFNFSFYPSVFFFFLSFDLCYQWRFLFLFPLCMLQRSI</sequence>
<dbReference type="EMBL" id="KI537036">
    <property type="protein sequence ID" value="ESR33849.1"/>
    <property type="molecule type" value="Genomic_DNA"/>
</dbReference>
<keyword evidence="1" id="KW-0812">Transmembrane</keyword>
<organism evidence="2 3">
    <name type="scientific">Citrus clementina</name>
    <name type="common">Clementine</name>
    <name type="synonym">Citrus deliciosa x Citrus sinensis</name>
    <dbReference type="NCBI Taxonomy" id="85681"/>
    <lineage>
        <taxon>Eukaryota</taxon>
        <taxon>Viridiplantae</taxon>
        <taxon>Streptophyta</taxon>
        <taxon>Embryophyta</taxon>
        <taxon>Tracheophyta</taxon>
        <taxon>Spermatophyta</taxon>
        <taxon>Magnoliopsida</taxon>
        <taxon>eudicotyledons</taxon>
        <taxon>Gunneridae</taxon>
        <taxon>Pentapetalae</taxon>
        <taxon>rosids</taxon>
        <taxon>malvids</taxon>
        <taxon>Sapindales</taxon>
        <taxon>Rutaceae</taxon>
        <taxon>Aurantioideae</taxon>
        <taxon>Citrus</taxon>
    </lineage>
</organism>
<keyword evidence="3" id="KW-1185">Reference proteome</keyword>
<gene>
    <name evidence="2" type="ORF">CICLE_v10007210mg</name>
</gene>
<dbReference type="Proteomes" id="UP000030687">
    <property type="component" value="Unassembled WGS sequence"/>
</dbReference>
<accession>V4U3P7</accession>
<keyword evidence="1" id="KW-1133">Transmembrane helix</keyword>
<protein>
    <submittedName>
        <fullName evidence="2">Uncharacterized protein</fullName>
    </submittedName>
</protein>
<dbReference type="Gramene" id="ESR33849">
    <property type="protein sequence ID" value="ESR33849"/>
    <property type="gene ID" value="CICLE_v10007210mg"/>
</dbReference>
<name>V4U3P7_CITCL</name>